<comment type="caution">
    <text evidence="2">The sequence shown here is derived from an EMBL/GenBank/DDBJ whole genome shotgun (WGS) entry which is preliminary data.</text>
</comment>
<gene>
    <name evidence="2" type="ORF">BE17_29250</name>
</gene>
<dbReference type="AlphaFoldDB" id="A0A150RQD1"/>
<dbReference type="Proteomes" id="UP000075635">
    <property type="component" value="Unassembled WGS sequence"/>
</dbReference>
<evidence type="ECO:0000256" key="1">
    <source>
        <dbReference type="SAM" id="MobiDB-lite"/>
    </source>
</evidence>
<evidence type="ECO:0000313" key="2">
    <source>
        <dbReference type="EMBL" id="KYF82474.1"/>
    </source>
</evidence>
<evidence type="ECO:0000313" key="3">
    <source>
        <dbReference type="Proteomes" id="UP000075635"/>
    </source>
</evidence>
<proteinExistence type="predicted"/>
<name>A0A150RQD1_SORCE</name>
<sequence>MFQLRATAHAAAYLAELHALAREKLTASAPGASSREAMLPGTASGATSDSRPREFLLDDTTISNPERFQVLNPAESIAARQRRLHRKAEPLPDVLAGRHGHLSATVVMSYIALLGTCDRLHIIRRCHDLADSGGRALWVLVSADIVLRRQSQSNEIARANEFSVSGAARPLVKEDWEEVWTDSTR</sequence>
<feature type="region of interest" description="Disordered" evidence="1">
    <location>
        <begin position="30"/>
        <end position="51"/>
    </location>
</feature>
<protein>
    <submittedName>
        <fullName evidence="2">Uncharacterized protein</fullName>
    </submittedName>
</protein>
<reference evidence="2 3" key="1">
    <citation type="submission" date="2014-02" db="EMBL/GenBank/DDBJ databases">
        <title>The small core and large imbalanced accessory genome model reveals a collaborative survival strategy of Sorangium cellulosum strains in nature.</title>
        <authorList>
            <person name="Han K."/>
            <person name="Peng R."/>
            <person name="Blom J."/>
            <person name="Li Y.-Z."/>
        </authorList>
    </citation>
    <scope>NUCLEOTIDE SEQUENCE [LARGE SCALE GENOMIC DNA]</scope>
    <source>
        <strain evidence="2 3">So0011-07</strain>
    </source>
</reference>
<organism evidence="2 3">
    <name type="scientific">Sorangium cellulosum</name>
    <name type="common">Polyangium cellulosum</name>
    <dbReference type="NCBI Taxonomy" id="56"/>
    <lineage>
        <taxon>Bacteria</taxon>
        <taxon>Pseudomonadati</taxon>
        <taxon>Myxococcota</taxon>
        <taxon>Polyangia</taxon>
        <taxon>Polyangiales</taxon>
        <taxon>Polyangiaceae</taxon>
        <taxon>Sorangium</taxon>
    </lineage>
</organism>
<dbReference type="EMBL" id="JEMB01002247">
    <property type="protein sequence ID" value="KYF82474.1"/>
    <property type="molecule type" value="Genomic_DNA"/>
</dbReference>
<accession>A0A150RQD1</accession>